<dbReference type="EnsemblMetazoa" id="XM_029491933.1">
    <property type="protein sequence ID" value="XP_029347793.1"/>
    <property type="gene ID" value="LOC100573561"/>
</dbReference>
<feature type="transmembrane region" description="Helical" evidence="1">
    <location>
        <begin position="101"/>
        <end position="120"/>
    </location>
</feature>
<dbReference type="KEGG" id="api:100573561"/>
<dbReference type="OrthoDB" id="10626504at2759"/>
<keyword evidence="1" id="KW-0812">Transmembrane</keyword>
<keyword evidence="1" id="KW-1133">Transmembrane helix</keyword>
<evidence type="ECO:0000313" key="3">
    <source>
        <dbReference type="Proteomes" id="UP000007819"/>
    </source>
</evidence>
<evidence type="ECO:0000256" key="1">
    <source>
        <dbReference type="SAM" id="Phobius"/>
    </source>
</evidence>
<dbReference type="RefSeq" id="XP_029347793.1">
    <property type="nucleotide sequence ID" value="XM_029491933.1"/>
</dbReference>
<reference evidence="3" key="1">
    <citation type="submission" date="2010-06" db="EMBL/GenBank/DDBJ databases">
        <authorList>
            <person name="Jiang H."/>
            <person name="Abraham K."/>
            <person name="Ali S."/>
            <person name="Alsbrooks S.L."/>
            <person name="Anim B.N."/>
            <person name="Anosike U.S."/>
            <person name="Attaway T."/>
            <person name="Bandaranaike D.P."/>
            <person name="Battles P.K."/>
            <person name="Bell S.N."/>
            <person name="Bell A.V."/>
            <person name="Beltran B."/>
            <person name="Bickham C."/>
            <person name="Bustamante Y."/>
            <person name="Caleb T."/>
            <person name="Canada A."/>
            <person name="Cardenas V."/>
            <person name="Carter K."/>
            <person name="Chacko J."/>
            <person name="Chandrabose M.N."/>
            <person name="Chavez D."/>
            <person name="Chavez A."/>
            <person name="Chen L."/>
            <person name="Chu H.-S."/>
            <person name="Claassen K.J."/>
            <person name="Cockrell R."/>
            <person name="Collins M."/>
            <person name="Cooper J.A."/>
            <person name="Cree A."/>
            <person name="Curry S.M."/>
            <person name="Da Y."/>
            <person name="Dao M.D."/>
            <person name="Das B."/>
            <person name="Davila M.-L."/>
            <person name="Davy-Carroll L."/>
            <person name="Denson S."/>
            <person name="Dinh H."/>
            <person name="Ebong V.E."/>
            <person name="Edwards J.R."/>
            <person name="Egan A."/>
            <person name="El-Daye J."/>
            <person name="Escobedo L."/>
            <person name="Fernandez S."/>
            <person name="Fernando P.R."/>
            <person name="Flagg N."/>
            <person name="Forbes L.D."/>
            <person name="Fowler R.G."/>
            <person name="Fu Q."/>
            <person name="Gabisi R.A."/>
            <person name="Ganer J."/>
            <person name="Garbino Pronczuk A."/>
            <person name="Garcia R.M."/>
            <person name="Garner T."/>
            <person name="Garrett T.E."/>
            <person name="Gonzalez D.A."/>
            <person name="Hamid H."/>
            <person name="Hawkins E.S."/>
            <person name="Hirani K."/>
            <person name="Hogues M.E."/>
            <person name="Hollins B."/>
            <person name="Hsiao C.-H."/>
            <person name="Jabil R."/>
            <person name="James M.L."/>
            <person name="Jhangiani S.N."/>
            <person name="Johnson B."/>
            <person name="Johnson Q."/>
            <person name="Joshi V."/>
            <person name="Kalu J.B."/>
            <person name="Kam C."/>
            <person name="Kashfia A."/>
            <person name="Keebler J."/>
            <person name="Kisamo H."/>
            <person name="Kovar C.L."/>
            <person name="Lago L.A."/>
            <person name="Lai C.-Y."/>
            <person name="Laidlaw J."/>
            <person name="Lara F."/>
            <person name="Le T.-K."/>
            <person name="Lee S.L."/>
            <person name="Legall F.H."/>
            <person name="Lemon S.J."/>
            <person name="Lewis L.R."/>
            <person name="Li B."/>
            <person name="Liu Y."/>
            <person name="Liu Y.-S."/>
            <person name="Lopez J."/>
            <person name="Lozado R.J."/>
            <person name="Lu J."/>
            <person name="Madu R.C."/>
            <person name="Maheshwari M."/>
            <person name="Maheshwari R."/>
            <person name="Malloy K."/>
            <person name="Martinez E."/>
            <person name="Mathew T."/>
            <person name="Mercado I.C."/>
            <person name="Mercado C."/>
            <person name="Meyer B."/>
            <person name="Montgomery K."/>
            <person name="Morgan M.B."/>
            <person name="Munidasa M."/>
            <person name="Nazareth L.V."/>
            <person name="Nelson J."/>
            <person name="Ng B.M."/>
            <person name="Nguyen N.B."/>
            <person name="Nguyen P.Q."/>
            <person name="Nguyen T."/>
            <person name="Obregon M."/>
            <person name="Okwuonu G.O."/>
            <person name="Onwere C.G."/>
            <person name="Orozco G."/>
            <person name="Parra A."/>
            <person name="Patel S."/>
            <person name="Patil S."/>
            <person name="Perez A."/>
            <person name="Perez Y."/>
            <person name="Pham C."/>
            <person name="Primus E.L."/>
            <person name="Pu L.-L."/>
            <person name="Puazo M."/>
            <person name="Qin X."/>
            <person name="Quiroz J.B."/>
            <person name="Reese J."/>
            <person name="Richards S."/>
            <person name="Rives C.M."/>
            <person name="Robberts R."/>
            <person name="Ruiz S.J."/>
            <person name="Ruiz M.J."/>
            <person name="Santibanez J."/>
            <person name="Schneider B.W."/>
            <person name="Sisson I."/>
            <person name="Smith M."/>
            <person name="Sodergren E."/>
            <person name="Song X.-Z."/>
            <person name="Song B.B."/>
            <person name="Summersgill H."/>
            <person name="Thelus R."/>
            <person name="Thornton R.D."/>
            <person name="Trejos Z.Y."/>
            <person name="Usmani K."/>
            <person name="Vattathil S."/>
            <person name="Villasana D."/>
            <person name="Walker D.L."/>
            <person name="Wang S."/>
            <person name="Wang K."/>
            <person name="White C.S."/>
            <person name="Williams A.C."/>
            <person name="Williamson J."/>
            <person name="Wilson K."/>
            <person name="Woghiren I.O."/>
            <person name="Woodworth J.R."/>
            <person name="Worley K.C."/>
            <person name="Wright R.A."/>
            <person name="Wu W."/>
            <person name="Young L."/>
            <person name="Zhang L."/>
            <person name="Zhang J."/>
            <person name="Zhu Y."/>
            <person name="Muzny D.M."/>
            <person name="Weinstock G."/>
            <person name="Gibbs R.A."/>
        </authorList>
    </citation>
    <scope>NUCLEOTIDE SEQUENCE [LARGE SCALE GENOMIC DNA]</scope>
    <source>
        <strain evidence="3">LSR1</strain>
    </source>
</reference>
<accession>A0A8R2JUQ5</accession>
<name>A0A8R2JUQ5_ACYPI</name>
<keyword evidence="3" id="KW-1185">Reference proteome</keyword>
<dbReference type="GeneID" id="100573561"/>
<dbReference type="Proteomes" id="UP000007819">
    <property type="component" value="Chromosome X"/>
</dbReference>
<organism evidence="2 3">
    <name type="scientific">Acyrthosiphon pisum</name>
    <name type="common">Pea aphid</name>
    <dbReference type="NCBI Taxonomy" id="7029"/>
    <lineage>
        <taxon>Eukaryota</taxon>
        <taxon>Metazoa</taxon>
        <taxon>Ecdysozoa</taxon>
        <taxon>Arthropoda</taxon>
        <taxon>Hexapoda</taxon>
        <taxon>Insecta</taxon>
        <taxon>Pterygota</taxon>
        <taxon>Neoptera</taxon>
        <taxon>Paraneoptera</taxon>
        <taxon>Hemiptera</taxon>
        <taxon>Sternorrhyncha</taxon>
        <taxon>Aphidomorpha</taxon>
        <taxon>Aphidoidea</taxon>
        <taxon>Aphididae</taxon>
        <taxon>Macrosiphini</taxon>
        <taxon>Acyrthosiphon</taxon>
    </lineage>
</organism>
<dbReference type="RefSeq" id="XP_029347807.1">
    <property type="nucleotide sequence ID" value="XM_029491947.1"/>
</dbReference>
<keyword evidence="1" id="KW-0472">Membrane</keyword>
<proteinExistence type="predicted"/>
<protein>
    <submittedName>
        <fullName evidence="2">Uncharacterized protein</fullName>
    </submittedName>
</protein>
<dbReference type="AlphaFoldDB" id="A0A8R2JUQ5"/>
<reference evidence="2" key="2">
    <citation type="submission" date="2022-06" db="UniProtKB">
        <authorList>
            <consortium name="EnsemblMetazoa"/>
        </authorList>
    </citation>
    <scope>IDENTIFICATION</scope>
</reference>
<evidence type="ECO:0000313" key="2">
    <source>
        <dbReference type="EnsemblMetazoa" id="XP_029347793.1"/>
    </source>
</evidence>
<dbReference type="EnsemblMetazoa" id="XM_029491947.1">
    <property type="protein sequence ID" value="XP_029347807.1"/>
    <property type="gene ID" value="LOC100573561"/>
</dbReference>
<sequence>MSSISDQILGVIGERIEPLENANDDDANYTITDQFLSGSRITYNHCRNRNNHHFPHNIRLPSIGLIVGRIFFKLNTYILNRYLHNIYLKFKMKYKLGYESIYSKAILWVVVLLAYCIFIRKMWNAYYMNTKEEICPECGEFIVF</sequence>